<evidence type="ECO:0000256" key="3">
    <source>
        <dbReference type="PROSITE-ProRule" id="PRU00221"/>
    </source>
</evidence>
<dbReference type="SUPFAM" id="SSF50998">
    <property type="entry name" value="Quinoprotein alcohol dehydrogenase-like"/>
    <property type="match status" value="1"/>
</dbReference>
<dbReference type="InterPro" id="IPR001680">
    <property type="entry name" value="WD40_rpt"/>
</dbReference>
<evidence type="ECO:0000256" key="1">
    <source>
        <dbReference type="ARBA" id="ARBA00022574"/>
    </source>
</evidence>
<proteinExistence type="predicted"/>
<reference evidence="5 6" key="1">
    <citation type="journal article" date="2018" name="Genome Biol. Evol.">
        <title>Multiple Roots of Fruiting Body Formation in Amoebozoa.</title>
        <authorList>
            <person name="Hillmann F."/>
            <person name="Forbes G."/>
            <person name="Novohradska S."/>
            <person name="Ferling I."/>
            <person name="Riege K."/>
            <person name="Groth M."/>
            <person name="Westermann M."/>
            <person name="Marz M."/>
            <person name="Spaller T."/>
            <person name="Winckler T."/>
            <person name="Schaap P."/>
            <person name="Glockner G."/>
        </authorList>
    </citation>
    <scope>NUCLEOTIDE SEQUENCE [LARGE SCALE GENOMIC DNA]</scope>
    <source>
        <strain evidence="5 6">Jena</strain>
    </source>
</reference>
<evidence type="ECO:0000313" key="6">
    <source>
        <dbReference type="Proteomes" id="UP000241769"/>
    </source>
</evidence>
<dbReference type="Pfam" id="PF00400">
    <property type="entry name" value="WD40"/>
    <property type="match status" value="2"/>
</dbReference>
<dbReference type="GO" id="GO:0010992">
    <property type="term" value="P:ubiquitin recycling"/>
    <property type="evidence" value="ECO:0007669"/>
    <property type="project" value="TreeGrafter"/>
</dbReference>
<dbReference type="PANTHER" id="PTHR19849:SF1">
    <property type="entry name" value="F-BOX_WD REPEAT-CONTAINING PROTEIN 7"/>
    <property type="match status" value="1"/>
</dbReference>
<dbReference type="GO" id="GO:0005737">
    <property type="term" value="C:cytoplasm"/>
    <property type="evidence" value="ECO:0007669"/>
    <property type="project" value="TreeGrafter"/>
</dbReference>
<protein>
    <submittedName>
        <fullName evidence="5">NB-ARC domain-containing protein</fullName>
    </submittedName>
</protein>
<comment type="caution">
    <text evidence="5">The sequence shown here is derived from an EMBL/GenBank/DDBJ whole genome shotgun (WGS) entry which is preliminary data.</text>
</comment>
<keyword evidence="1 3" id="KW-0853">WD repeat</keyword>
<sequence length="730" mass="85328">MKITDRGSLYKTLTQANLLGKMKRRKDGKEELPMVVSIRQVRSQQDFSDLIDFGMQDIEMIAKDLKRIRDERRAAYEESHLLLFRSLFSPEETLADQLEQLTHYLSELPEEQTDTEHPPVVSPKKNGALARWRDKFKMRTSFSIHPSRSAAVTHIDRVVLQCSQDDYEVIDVISEHEEDLNVEDYMLENYLERETERGKMYRMEKRERKKKLKKLRGDIDKLEEQKLRMQRLSSVDTLDSADQLKDLDLKIQQEKTTQGIIKRQHNNILRQIELLHIDLEIKERERKQREEQEKFQVEVLHREGRDNLNPWTEHLEKTITKNVELNKKRDHLESLLEKAKERHRPVMHSLNMYRKEYREITTTLLHHTVIPESKVLRPRHTINLTTALGSLPTFLRHKEEETSVNPLALSGQFPEVEGEGGDLQLIKRCKPEHSGSVRSILYHVNTIWAGCGDGTIRLWDAVTGYMIYNVQGHDSCVFDMKVVNEMVWTTSRCGQIHLWSRKGPFDKLILMKRLRGKVPIYCSYLLDVEGKVWGGHMDGSITVWSSEKPYRVLKEFHEGKTIGCMMRRADRVWIGTEDNIVICDASTTRPKASLVGHTATITCMISVGPCEVWSSSMDQTIRCWNSERENCMRIIEMDTKIFCLREIKGEGLVLVGCRDDRIALYSCSTYERVQQARGAHMDAVVSFEVDKKGRVWSASWDNTICIWRQGRYVEETKRNRPRSWNDVQQM</sequence>
<name>A0A2P6N313_9EUKA</name>
<dbReference type="AlphaFoldDB" id="A0A2P6N313"/>
<keyword evidence="2" id="KW-0677">Repeat</keyword>
<dbReference type="InterPro" id="IPR015943">
    <property type="entry name" value="WD40/YVTN_repeat-like_dom_sf"/>
</dbReference>
<organism evidence="5 6">
    <name type="scientific">Planoprotostelium fungivorum</name>
    <dbReference type="NCBI Taxonomy" id="1890364"/>
    <lineage>
        <taxon>Eukaryota</taxon>
        <taxon>Amoebozoa</taxon>
        <taxon>Evosea</taxon>
        <taxon>Variosea</taxon>
        <taxon>Cavosteliida</taxon>
        <taxon>Cavosteliaceae</taxon>
        <taxon>Planoprotostelium</taxon>
    </lineage>
</organism>
<dbReference type="STRING" id="1890364.A0A2P6N313"/>
<dbReference type="Proteomes" id="UP000241769">
    <property type="component" value="Unassembled WGS sequence"/>
</dbReference>
<keyword evidence="6" id="KW-1185">Reference proteome</keyword>
<gene>
    <name evidence="5" type="ORF">PROFUN_11377</name>
</gene>
<dbReference type="InterPro" id="IPR011047">
    <property type="entry name" value="Quinoprotein_ADH-like_sf"/>
</dbReference>
<feature type="repeat" description="WD" evidence="3">
    <location>
        <begin position="430"/>
        <end position="469"/>
    </location>
</feature>
<dbReference type="PANTHER" id="PTHR19849">
    <property type="entry name" value="PHOSPHOLIPASE A-2-ACTIVATING PROTEIN"/>
    <property type="match status" value="1"/>
</dbReference>
<dbReference type="GO" id="GO:0043161">
    <property type="term" value="P:proteasome-mediated ubiquitin-dependent protein catabolic process"/>
    <property type="evidence" value="ECO:0007669"/>
    <property type="project" value="TreeGrafter"/>
</dbReference>
<accession>A0A2P6N313</accession>
<evidence type="ECO:0000256" key="2">
    <source>
        <dbReference type="ARBA" id="ARBA00022737"/>
    </source>
</evidence>
<dbReference type="OrthoDB" id="28370at2759"/>
<evidence type="ECO:0000256" key="4">
    <source>
        <dbReference type="SAM" id="Coils"/>
    </source>
</evidence>
<dbReference type="InParanoid" id="A0A2P6N313"/>
<dbReference type="Gene3D" id="2.130.10.10">
    <property type="entry name" value="YVTN repeat-like/Quinoprotein amine dehydrogenase"/>
    <property type="match status" value="2"/>
</dbReference>
<feature type="coiled-coil region" evidence="4">
    <location>
        <begin position="205"/>
        <end position="232"/>
    </location>
</feature>
<dbReference type="EMBL" id="MDYQ01000229">
    <property type="protein sequence ID" value="PRP78337.1"/>
    <property type="molecule type" value="Genomic_DNA"/>
</dbReference>
<dbReference type="PROSITE" id="PS50082">
    <property type="entry name" value="WD_REPEATS_2"/>
    <property type="match status" value="1"/>
</dbReference>
<dbReference type="GO" id="GO:0043130">
    <property type="term" value="F:ubiquitin binding"/>
    <property type="evidence" value="ECO:0007669"/>
    <property type="project" value="TreeGrafter"/>
</dbReference>
<dbReference type="GO" id="GO:0005634">
    <property type="term" value="C:nucleus"/>
    <property type="evidence" value="ECO:0007669"/>
    <property type="project" value="TreeGrafter"/>
</dbReference>
<keyword evidence="4" id="KW-0175">Coiled coil</keyword>
<dbReference type="SMART" id="SM00320">
    <property type="entry name" value="WD40"/>
    <property type="match status" value="6"/>
</dbReference>
<evidence type="ECO:0000313" key="5">
    <source>
        <dbReference type="EMBL" id="PRP78337.1"/>
    </source>
</evidence>